<protein>
    <submittedName>
        <fullName evidence="1">Head to tail adaptor</fullName>
    </submittedName>
</protein>
<organism evidence="1">
    <name type="scientific">Myoviridae sp. ctgXa1</name>
    <dbReference type="NCBI Taxonomy" id="2827700"/>
    <lineage>
        <taxon>Viruses</taxon>
        <taxon>Duplodnaviria</taxon>
        <taxon>Heunggongvirae</taxon>
        <taxon>Uroviricota</taxon>
        <taxon>Caudoviricetes</taxon>
    </lineage>
</organism>
<name>A0A8S5T6I5_9CAUD</name>
<sequence length="90" mass="10025">MLELARVWVLRNKNNTAFDDELTDLIAACKADLRKRGVVKTSDDDPLIKQAVKLYCKGNFGYGGSDAERYQKSYESLAVSLSLCGDYLEG</sequence>
<accession>A0A8S5T6I5</accession>
<proteinExistence type="predicted"/>
<dbReference type="EMBL" id="BK032760">
    <property type="protein sequence ID" value="DAF58965.1"/>
    <property type="molecule type" value="Genomic_DNA"/>
</dbReference>
<reference evidence="1" key="1">
    <citation type="journal article" date="2021" name="Proc. Natl. Acad. Sci. U.S.A.">
        <title>A Catalog of Tens of Thousands of Viruses from Human Metagenomes Reveals Hidden Associations with Chronic Diseases.</title>
        <authorList>
            <person name="Tisza M.J."/>
            <person name="Buck C.B."/>
        </authorList>
    </citation>
    <scope>NUCLEOTIDE SEQUENCE</scope>
    <source>
        <strain evidence="1">CtgXa1</strain>
    </source>
</reference>
<dbReference type="InterPro" id="IPR056951">
    <property type="entry name" value="Phage_connect_2"/>
</dbReference>
<evidence type="ECO:0000313" key="1">
    <source>
        <dbReference type="EMBL" id="DAF58965.1"/>
    </source>
</evidence>
<dbReference type="Pfam" id="PF24829">
    <property type="entry name" value="Phage_connect_2"/>
    <property type="match status" value="1"/>
</dbReference>